<sequence>MITDQPKKNNLNAAIKNDTMFDITLTCNANDTICSKVKIAFDTAAQIISSTFILNSRISLNASYISFCNGISNCPNAIIL</sequence>
<proteinExistence type="predicted"/>
<gene>
    <name evidence="1" type="ORF">RPERSI_LOCUS32760</name>
</gene>
<comment type="caution">
    <text evidence="1">The sequence shown here is derived from an EMBL/GenBank/DDBJ whole genome shotgun (WGS) entry which is preliminary data.</text>
</comment>
<feature type="non-terminal residue" evidence="1">
    <location>
        <position position="1"/>
    </location>
</feature>
<dbReference type="EMBL" id="CAJVQC010138377">
    <property type="protein sequence ID" value="CAG8843436.1"/>
    <property type="molecule type" value="Genomic_DNA"/>
</dbReference>
<dbReference type="Proteomes" id="UP000789920">
    <property type="component" value="Unassembled WGS sequence"/>
</dbReference>
<evidence type="ECO:0000313" key="1">
    <source>
        <dbReference type="EMBL" id="CAG8843436.1"/>
    </source>
</evidence>
<evidence type="ECO:0000313" key="2">
    <source>
        <dbReference type="Proteomes" id="UP000789920"/>
    </source>
</evidence>
<name>A0ACA9SQQ2_9GLOM</name>
<keyword evidence="2" id="KW-1185">Reference proteome</keyword>
<protein>
    <submittedName>
        <fullName evidence="1">3125_t:CDS:1</fullName>
    </submittedName>
</protein>
<feature type="non-terminal residue" evidence="1">
    <location>
        <position position="80"/>
    </location>
</feature>
<reference evidence="1" key="1">
    <citation type="submission" date="2021-06" db="EMBL/GenBank/DDBJ databases">
        <authorList>
            <person name="Kallberg Y."/>
            <person name="Tangrot J."/>
            <person name="Rosling A."/>
        </authorList>
    </citation>
    <scope>NUCLEOTIDE SEQUENCE</scope>
    <source>
        <strain evidence="1">MA461A</strain>
    </source>
</reference>
<organism evidence="1 2">
    <name type="scientific">Racocetra persica</name>
    <dbReference type="NCBI Taxonomy" id="160502"/>
    <lineage>
        <taxon>Eukaryota</taxon>
        <taxon>Fungi</taxon>
        <taxon>Fungi incertae sedis</taxon>
        <taxon>Mucoromycota</taxon>
        <taxon>Glomeromycotina</taxon>
        <taxon>Glomeromycetes</taxon>
        <taxon>Diversisporales</taxon>
        <taxon>Gigasporaceae</taxon>
        <taxon>Racocetra</taxon>
    </lineage>
</organism>
<accession>A0ACA9SQQ2</accession>